<proteinExistence type="predicted"/>
<accession>A0AB34J5W6</accession>
<protein>
    <recommendedName>
        <fullName evidence="3">Ig-like domain-containing protein</fullName>
    </recommendedName>
</protein>
<comment type="caution">
    <text evidence="1">The sequence shown here is derived from an EMBL/GenBank/DDBJ whole genome shotgun (WGS) entry which is preliminary data.</text>
</comment>
<organism evidence="1 2">
    <name type="scientific">Prymnesium parvum</name>
    <name type="common">Toxic golden alga</name>
    <dbReference type="NCBI Taxonomy" id="97485"/>
    <lineage>
        <taxon>Eukaryota</taxon>
        <taxon>Haptista</taxon>
        <taxon>Haptophyta</taxon>
        <taxon>Prymnesiophyceae</taxon>
        <taxon>Prymnesiales</taxon>
        <taxon>Prymnesiaceae</taxon>
        <taxon>Prymnesium</taxon>
    </lineage>
</organism>
<evidence type="ECO:0000313" key="1">
    <source>
        <dbReference type="EMBL" id="KAL1514737.1"/>
    </source>
</evidence>
<keyword evidence="2" id="KW-1185">Reference proteome</keyword>
<evidence type="ECO:0008006" key="3">
    <source>
        <dbReference type="Google" id="ProtNLM"/>
    </source>
</evidence>
<dbReference type="Proteomes" id="UP001515480">
    <property type="component" value="Unassembled WGS sequence"/>
</dbReference>
<gene>
    <name evidence="1" type="ORF">AB1Y20_003824</name>
</gene>
<reference evidence="1 2" key="1">
    <citation type="journal article" date="2024" name="Science">
        <title>Giant polyketide synthase enzymes in the biosynthesis of giant marine polyether toxins.</title>
        <authorList>
            <person name="Fallon T.R."/>
            <person name="Shende V.V."/>
            <person name="Wierzbicki I.H."/>
            <person name="Pendleton A.L."/>
            <person name="Watervoot N.F."/>
            <person name="Auber R.P."/>
            <person name="Gonzalez D.J."/>
            <person name="Wisecaver J.H."/>
            <person name="Moore B.S."/>
        </authorList>
    </citation>
    <scope>NUCLEOTIDE SEQUENCE [LARGE SCALE GENOMIC DNA]</scope>
    <source>
        <strain evidence="1 2">12B1</strain>
    </source>
</reference>
<dbReference type="EMBL" id="JBGBPQ010000012">
    <property type="protein sequence ID" value="KAL1514737.1"/>
    <property type="molecule type" value="Genomic_DNA"/>
</dbReference>
<name>A0AB34J5W6_PRYPA</name>
<evidence type="ECO:0000313" key="2">
    <source>
        <dbReference type="Proteomes" id="UP001515480"/>
    </source>
</evidence>
<dbReference type="AlphaFoldDB" id="A0AB34J5W6"/>
<sequence>MYSHVSLGRRALLAAACTAGTFPLCPRPTYAIDDATAKSPLIALLQTFLPNESMVAARDDDFESIAWNAPKRRGLSTERMTDAVNDGLREREWFVTGKGVPELFSNAFSFSDPDVSLDGIEPYCRQVRRLFDQATARCEVVCCSVTAPNTITVLWRNSGKVNVGPIKVDLKPYVVTTTLTTDPNDGNLIVSQTDNFEADGLGLLFYQIPFLRPFTVPAPSVQVLRQQCNFATCSLTE</sequence>